<keyword evidence="8" id="KW-0677">Repeat</keyword>
<evidence type="ECO:0000256" key="7">
    <source>
        <dbReference type="ARBA" id="ARBA00022679"/>
    </source>
</evidence>
<proteinExistence type="inferred from homology"/>
<dbReference type="GO" id="GO:0005975">
    <property type="term" value="P:carbohydrate metabolic process"/>
    <property type="evidence" value="ECO:0007669"/>
    <property type="project" value="UniProtKB-UniRule"/>
</dbReference>
<dbReference type="HAMAP" id="MF_00164">
    <property type="entry name" value="GlmS"/>
    <property type="match status" value="1"/>
</dbReference>
<dbReference type="EC" id="2.6.1.16" evidence="3 10"/>
<keyword evidence="5 10" id="KW-0963">Cytoplasm</keyword>
<reference evidence="13" key="1">
    <citation type="submission" date="2020-10" db="EMBL/GenBank/DDBJ databases">
        <authorList>
            <person name="Gilroy R."/>
        </authorList>
    </citation>
    <scope>NUCLEOTIDE SEQUENCE</scope>
    <source>
        <strain evidence="13">ChiGjej3B3-7149</strain>
    </source>
</reference>
<dbReference type="PANTHER" id="PTHR10937:SF0">
    <property type="entry name" value="GLUTAMINE--FRUCTOSE-6-PHOSPHATE TRANSAMINASE (ISOMERIZING)"/>
    <property type="match status" value="1"/>
</dbReference>
<dbReference type="InterPro" id="IPR035490">
    <property type="entry name" value="GlmS/FrlB_SIS"/>
</dbReference>
<dbReference type="InterPro" id="IPR005855">
    <property type="entry name" value="GFAT"/>
</dbReference>
<evidence type="ECO:0000313" key="13">
    <source>
        <dbReference type="EMBL" id="HIR55609.1"/>
    </source>
</evidence>
<dbReference type="SUPFAM" id="SSF56235">
    <property type="entry name" value="N-terminal nucleophile aminohydrolases (Ntn hydrolases)"/>
    <property type="match status" value="1"/>
</dbReference>
<dbReference type="InterPro" id="IPR046348">
    <property type="entry name" value="SIS_dom_sf"/>
</dbReference>
<gene>
    <name evidence="10 13" type="primary">glmS</name>
    <name evidence="13" type="ORF">IAD36_08465</name>
</gene>
<organism evidence="13 14">
    <name type="scientific">Candidatus Scatomorpha intestinigallinarum</name>
    <dbReference type="NCBI Taxonomy" id="2840923"/>
    <lineage>
        <taxon>Bacteria</taxon>
        <taxon>Bacillati</taxon>
        <taxon>Bacillota</taxon>
        <taxon>Clostridia</taxon>
        <taxon>Eubacteriales</taxon>
        <taxon>Candidatus Scatomorpha</taxon>
    </lineage>
</organism>
<feature type="initiator methionine" description="Removed" evidence="10">
    <location>
        <position position="1"/>
    </location>
</feature>
<dbReference type="SUPFAM" id="SSF53697">
    <property type="entry name" value="SIS domain"/>
    <property type="match status" value="1"/>
</dbReference>
<protein>
    <recommendedName>
        <fullName evidence="4 10">Glutamine--fructose-6-phosphate aminotransferase [isomerizing]</fullName>
        <ecNumber evidence="3 10">2.6.1.16</ecNumber>
    </recommendedName>
    <alternativeName>
        <fullName evidence="10">D-fructose-6-phosphate amidotransferase</fullName>
    </alternativeName>
    <alternativeName>
        <fullName evidence="10">GFAT</fullName>
    </alternativeName>
    <alternativeName>
        <fullName evidence="10">Glucosamine-6-phosphate synthase</fullName>
    </alternativeName>
    <alternativeName>
        <fullName evidence="10">Hexosephosphate aminotransferase</fullName>
    </alternativeName>
    <alternativeName>
        <fullName evidence="10">L-glutamine--D-fructose-6-phosphate amidotransferase</fullName>
    </alternativeName>
</protein>
<evidence type="ECO:0000313" key="14">
    <source>
        <dbReference type="Proteomes" id="UP000824238"/>
    </source>
</evidence>
<dbReference type="NCBIfam" id="NF001484">
    <property type="entry name" value="PRK00331.1"/>
    <property type="match status" value="1"/>
</dbReference>
<dbReference type="InterPro" id="IPR029055">
    <property type="entry name" value="Ntn_hydrolases_N"/>
</dbReference>
<dbReference type="Proteomes" id="UP000824238">
    <property type="component" value="Unassembled WGS sequence"/>
</dbReference>
<dbReference type="InterPro" id="IPR035466">
    <property type="entry name" value="GlmS/AgaS_SIS"/>
</dbReference>
<comment type="catalytic activity">
    <reaction evidence="1 10">
        <text>D-fructose 6-phosphate + L-glutamine = D-glucosamine 6-phosphate + L-glutamate</text>
        <dbReference type="Rhea" id="RHEA:13237"/>
        <dbReference type="ChEBI" id="CHEBI:29985"/>
        <dbReference type="ChEBI" id="CHEBI:58359"/>
        <dbReference type="ChEBI" id="CHEBI:58725"/>
        <dbReference type="ChEBI" id="CHEBI:61527"/>
        <dbReference type="EC" id="2.6.1.16"/>
    </reaction>
</comment>
<keyword evidence="7 10" id="KW-0808">Transferase</keyword>
<comment type="function">
    <text evidence="10">Catalyzes the first step in hexosamine metabolism, converting fructose-6P into glucosamine-6P using glutamine as a nitrogen source.</text>
</comment>
<evidence type="ECO:0000259" key="11">
    <source>
        <dbReference type="PROSITE" id="PS51278"/>
    </source>
</evidence>
<dbReference type="FunFam" id="3.40.50.10490:FF:000001">
    <property type="entry name" value="Glutamine--fructose-6-phosphate aminotransferase [isomerizing]"/>
    <property type="match status" value="1"/>
</dbReference>
<feature type="domain" description="Glutamine amidotransferase type-2" evidence="11">
    <location>
        <begin position="2"/>
        <end position="218"/>
    </location>
</feature>
<dbReference type="FunFam" id="3.60.20.10:FF:000006">
    <property type="entry name" value="Glutamine--fructose-6-phosphate aminotransferase [isomerizing]"/>
    <property type="match status" value="1"/>
</dbReference>
<dbReference type="AlphaFoldDB" id="A0A9D1DMS6"/>
<accession>A0A9D1DMS6</accession>
<evidence type="ECO:0000256" key="5">
    <source>
        <dbReference type="ARBA" id="ARBA00022490"/>
    </source>
</evidence>
<name>A0A9D1DMS6_9FIRM</name>
<dbReference type="InterPro" id="IPR017932">
    <property type="entry name" value="GATase_2_dom"/>
</dbReference>
<feature type="domain" description="SIS" evidence="12">
    <location>
        <begin position="285"/>
        <end position="428"/>
    </location>
</feature>
<keyword evidence="6 10" id="KW-0032">Aminotransferase</keyword>
<reference evidence="13" key="2">
    <citation type="journal article" date="2021" name="PeerJ">
        <title>Extensive microbial diversity within the chicken gut microbiome revealed by metagenomics and culture.</title>
        <authorList>
            <person name="Gilroy R."/>
            <person name="Ravi A."/>
            <person name="Getino M."/>
            <person name="Pursley I."/>
            <person name="Horton D.L."/>
            <person name="Alikhan N.F."/>
            <person name="Baker D."/>
            <person name="Gharbi K."/>
            <person name="Hall N."/>
            <person name="Watson M."/>
            <person name="Adriaenssens E.M."/>
            <person name="Foster-Nyarko E."/>
            <person name="Jarju S."/>
            <person name="Secka A."/>
            <person name="Antonio M."/>
            <person name="Oren A."/>
            <person name="Chaudhuri R.R."/>
            <person name="La Ragione R."/>
            <person name="Hildebrand F."/>
            <person name="Pallen M.J."/>
        </authorList>
    </citation>
    <scope>NUCLEOTIDE SEQUENCE</scope>
    <source>
        <strain evidence="13">ChiGjej3B3-7149</strain>
    </source>
</reference>
<dbReference type="CDD" id="cd00714">
    <property type="entry name" value="GFAT"/>
    <property type="match status" value="1"/>
</dbReference>
<dbReference type="GO" id="GO:0006047">
    <property type="term" value="P:UDP-N-acetylglucosamine metabolic process"/>
    <property type="evidence" value="ECO:0007669"/>
    <property type="project" value="TreeGrafter"/>
</dbReference>
<feature type="domain" description="SIS" evidence="12">
    <location>
        <begin position="457"/>
        <end position="598"/>
    </location>
</feature>
<dbReference type="GO" id="GO:0006002">
    <property type="term" value="P:fructose 6-phosphate metabolic process"/>
    <property type="evidence" value="ECO:0007669"/>
    <property type="project" value="TreeGrafter"/>
</dbReference>
<evidence type="ECO:0000256" key="9">
    <source>
        <dbReference type="ARBA" id="ARBA00022962"/>
    </source>
</evidence>
<feature type="active site" description="For Fru-6P isomerization activity" evidence="10">
    <location>
        <position position="603"/>
    </location>
</feature>
<comment type="subunit">
    <text evidence="10">Homodimer.</text>
</comment>
<evidence type="ECO:0000256" key="8">
    <source>
        <dbReference type="ARBA" id="ARBA00022737"/>
    </source>
</evidence>
<dbReference type="CDD" id="cd05008">
    <property type="entry name" value="SIS_GlmS_GlmD_1"/>
    <property type="match status" value="1"/>
</dbReference>
<dbReference type="CDD" id="cd05009">
    <property type="entry name" value="SIS_GlmS_GlmD_2"/>
    <property type="match status" value="1"/>
</dbReference>
<dbReference type="Pfam" id="PF01380">
    <property type="entry name" value="SIS"/>
    <property type="match status" value="2"/>
</dbReference>
<feature type="active site" description="Nucleophile; for GATase activity" evidence="10">
    <location>
        <position position="2"/>
    </location>
</feature>
<dbReference type="NCBIfam" id="TIGR01135">
    <property type="entry name" value="glmS"/>
    <property type="match status" value="1"/>
</dbReference>
<dbReference type="GO" id="GO:0004360">
    <property type="term" value="F:glutamine-fructose-6-phosphate transaminase (isomerizing) activity"/>
    <property type="evidence" value="ECO:0007669"/>
    <property type="project" value="UniProtKB-UniRule"/>
</dbReference>
<comment type="caution">
    <text evidence="13">The sequence shown here is derived from an EMBL/GenBank/DDBJ whole genome shotgun (WGS) entry which is preliminary data.</text>
</comment>
<evidence type="ECO:0000259" key="12">
    <source>
        <dbReference type="PROSITE" id="PS51464"/>
    </source>
</evidence>
<dbReference type="PROSITE" id="PS51464">
    <property type="entry name" value="SIS"/>
    <property type="match status" value="2"/>
</dbReference>
<comment type="subcellular location">
    <subcellularLocation>
        <location evidence="2 10">Cytoplasm</location>
    </subcellularLocation>
</comment>
<keyword evidence="9" id="KW-0315">Glutamine amidotransferase</keyword>
<evidence type="ECO:0000256" key="4">
    <source>
        <dbReference type="ARBA" id="ARBA00016090"/>
    </source>
</evidence>
<sequence>MCGIIGFTGGREAAPVLLEGLKALEYRGYDSAGLAVMGEAGLELAKTGGRIEALCEKTHGGADLPGYSGIGHTRWATHGAPTDLNAHPHVSNNGKFAVVHNGIIENYSALREELTARGCVFLSETDTEVVVHLLETCYTGDIKQALMRTAARLEGSYALGILCTDAPGKLYALREASPLILGLGAGENYFASDVTALVAHTRSAVFLEDGQFAELTAEGVTVFDGAGRPIDAPVTRIEWSVEAAEKGGYEHFMLKEIMEQPRAVRAALEPRLRGGGIEFEELGISDEALRNVRSVVITACGSAYYAGCVGRHAIERLCRLPVTTELASELRYSDPLIGPETLVIALSQSGETADTLAAARECKARGARLLAIVNVVGSSLAKLADDLIYTRAGPEIAVASTKGYTTQVAVICALAAHLAHRLGRIDGAELRRLAGKLYLIPDAIQRAIDMNSALPALAKRYCLGDALYYIGRNVDYAVALEAALKMKEISYDHSEAYAAGELKHGTIALISDGTPVVALCCREELLGKMISGIEEVKARGAKVLAVARSGERRILAAADDVIYVPGTEPLFDAIAEIVPLQLLAYYAAREKGCDIDKPRNLAKSVTVE</sequence>
<dbReference type="PANTHER" id="PTHR10937">
    <property type="entry name" value="GLUCOSAMINE--FRUCTOSE-6-PHOSPHATE AMINOTRANSFERASE, ISOMERIZING"/>
    <property type="match status" value="1"/>
</dbReference>
<evidence type="ECO:0000256" key="10">
    <source>
        <dbReference type="HAMAP-Rule" id="MF_00164"/>
    </source>
</evidence>
<evidence type="ECO:0000256" key="6">
    <source>
        <dbReference type="ARBA" id="ARBA00022576"/>
    </source>
</evidence>
<evidence type="ECO:0000256" key="3">
    <source>
        <dbReference type="ARBA" id="ARBA00012916"/>
    </source>
</evidence>
<dbReference type="InterPro" id="IPR001347">
    <property type="entry name" value="SIS_dom"/>
</dbReference>
<evidence type="ECO:0000256" key="2">
    <source>
        <dbReference type="ARBA" id="ARBA00004496"/>
    </source>
</evidence>
<dbReference type="Gene3D" id="3.60.20.10">
    <property type="entry name" value="Glutamine Phosphoribosylpyrophosphate, subunit 1, domain 1"/>
    <property type="match status" value="1"/>
</dbReference>
<dbReference type="PROSITE" id="PS51278">
    <property type="entry name" value="GATASE_TYPE_2"/>
    <property type="match status" value="1"/>
</dbReference>
<dbReference type="Pfam" id="PF13522">
    <property type="entry name" value="GATase_6"/>
    <property type="match status" value="1"/>
</dbReference>
<evidence type="ECO:0000256" key="1">
    <source>
        <dbReference type="ARBA" id="ARBA00001031"/>
    </source>
</evidence>
<dbReference type="Gene3D" id="3.40.50.10490">
    <property type="entry name" value="Glucose-6-phosphate isomerase like protein, domain 1"/>
    <property type="match status" value="2"/>
</dbReference>
<dbReference type="GO" id="GO:0097367">
    <property type="term" value="F:carbohydrate derivative binding"/>
    <property type="evidence" value="ECO:0007669"/>
    <property type="project" value="InterPro"/>
</dbReference>
<dbReference type="GO" id="GO:0005829">
    <property type="term" value="C:cytosol"/>
    <property type="evidence" value="ECO:0007669"/>
    <property type="project" value="TreeGrafter"/>
</dbReference>
<dbReference type="EMBL" id="DVHH01000200">
    <property type="protein sequence ID" value="HIR55609.1"/>
    <property type="molecule type" value="Genomic_DNA"/>
</dbReference>
<dbReference type="GO" id="GO:0006487">
    <property type="term" value="P:protein N-linked glycosylation"/>
    <property type="evidence" value="ECO:0007669"/>
    <property type="project" value="TreeGrafter"/>
</dbReference>
<dbReference type="InterPro" id="IPR047084">
    <property type="entry name" value="GFAT_N"/>
</dbReference>